<organism evidence="1 2">
    <name type="scientific">Jatropha curcas</name>
    <name type="common">Barbados nut</name>
    <dbReference type="NCBI Taxonomy" id="180498"/>
    <lineage>
        <taxon>Eukaryota</taxon>
        <taxon>Viridiplantae</taxon>
        <taxon>Streptophyta</taxon>
        <taxon>Embryophyta</taxon>
        <taxon>Tracheophyta</taxon>
        <taxon>Spermatophyta</taxon>
        <taxon>Magnoliopsida</taxon>
        <taxon>eudicotyledons</taxon>
        <taxon>Gunneridae</taxon>
        <taxon>Pentapetalae</taxon>
        <taxon>rosids</taxon>
        <taxon>fabids</taxon>
        <taxon>Malpighiales</taxon>
        <taxon>Euphorbiaceae</taxon>
        <taxon>Crotonoideae</taxon>
        <taxon>Jatropheae</taxon>
        <taxon>Jatropha</taxon>
    </lineage>
</organism>
<accession>A0A067JKV0</accession>
<reference evidence="1 2" key="1">
    <citation type="journal article" date="2014" name="PLoS ONE">
        <title>Global Analysis of Gene Expression Profiles in Physic Nut (Jatropha curcas L.) Seedlings Exposed to Salt Stress.</title>
        <authorList>
            <person name="Zhang L."/>
            <person name="Zhang C."/>
            <person name="Wu P."/>
            <person name="Chen Y."/>
            <person name="Li M."/>
            <person name="Jiang H."/>
            <person name="Wu G."/>
        </authorList>
    </citation>
    <scope>NUCLEOTIDE SEQUENCE [LARGE SCALE GENOMIC DNA]</scope>
    <source>
        <strain evidence="2">cv. GZQX0401</strain>
        <tissue evidence="1">Young leaves</tissue>
    </source>
</reference>
<proteinExistence type="predicted"/>
<dbReference type="EMBL" id="KK915100">
    <property type="protein sequence ID" value="KDP24606.1"/>
    <property type="molecule type" value="Genomic_DNA"/>
</dbReference>
<evidence type="ECO:0000313" key="1">
    <source>
        <dbReference type="EMBL" id="KDP24606.1"/>
    </source>
</evidence>
<dbReference type="Proteomes" id="UP000027138">
    <property type="component" value="Unassembled WGS sequence"/>
</dbReference>
<evidence type="ECO:0000313" key="2">
    <source>
        <dbReference type="Proteomes" id="UP000027138"/>
    </source>
</evidence>
<protein>
    <submittedName>
        <fullName evidence="1">Uncharacterized protein</fullName>
    </submittedName>
</protein>
<name>A0A067JKV0_JATCU</name>
<dbReference type="AlphaFoldDB" id="A0A067JKV0"/>
<gene>
    <name evidence="1" type="ORF">JCGZ_25522</name>
</gene>
<keyword evidence="2" id="KW-1185">Reference proteome</keyword>
<sequence>MLELAGKSRKRELWTEVAASQERALFRVEQASIVEGIAGFKVAVDRSVDRRLGLDNRWPKH</sequence>